<gene>
    <name evidence="1" type="ORF">Ccrd_012934</name>
</gene>
<evidence type="ECO:0000313" key="2">
    <source>
        <dbReference type="Proteomes" id="UP000243975"/>
    </source>
</evidence>
<protein>
    <submittedName>
        <fullName evidence="1">Uncharacterized protein</fullName>
    </submittedName>
</protein>
<comment type="caution">
    <text evidence="1">The sequence shown here is derived from an EMBL/GenBank/DDBJ whole genome shotgun (WGS) entry which is preliminary data.</text>
</comment>
<organism evidence="1 2">
    <name type="scientific">Cynara cardunculus var. scolymus</name>
    <name type="common">Globe artichoke</name>
    <name type="synonym">Cynara scolymus</name>
    <dbReference type="NCBI Taxonomy" id="59895"/>
    <lineage>
        <taxon>Eukaryota</taxon>
        <taxon>Viridiplantae</taxon>
        <taxon>Streptophyta</taxon>
        <taxon>Embryophyta</taxon>
        <taxon>Tracheophyta</taxon>
        <taxon>Spermatophyta</taxon>
        <taxon>Magnoliopsida</taxon>
        <taxon>eudicotyledons</taxon>
        <taxon>Gunneridae</taxon>
        <taxon>Pentapetalae</taxon>
        <taxon>asterids</taxon>
        <taxon>campanulids</taxon>
        <taxon>Asterales</taxon>
        <taxon>Asteraceae</taxon>
        <taxon>Carduoideae</taxon>
        <taxon>Cardueae</taxon>
        <taxon>Carduinae</taxon>
        <taxon>Cynara</taxon>
    </lineage>
</organism>
<evidence type="ECO:0000313" key="1">
    <source>
        <dbReference type="EMBL" id="KVI08695.1"/>
    </source>
</evidence>
<sequence>MHPHNINKSRKLHLYNVIIQPKPQEMNRKNYILNLKLQLLSLILITLSADKPFTLSLHLTTGFHFGNFNLPSLILTGTLALITNGTVPVCCCASNEFITPVAARVCPVRATSSTVVFL</sequence>
<dbReference type="EMBL" id="LEKV01001098">
    <property type="protein sequence ID" value="KVI08695.1"/>
    <property type="molecule type" value="Genomic_DNA"/>
</dbReference>
<proteinExistence type="predicted"/>
<name>A0A103YGM1_CYNCS</name>
<dbReference type="Proteomes" id="UP000243975">
    <property type="component" value="Unassembled WGS sequence"/>
</dbReference>
<dbReference type="Gramene" id="KVI08695">
    <property type="protein sequence ID" value="KVI08695"/>
    <property type="gene ID" value="Ccrd_012934"/>
</dbReference>
<reference evidence="1 2" key="1">
    <citation type="journal article" date="2016" name="Sci. Rep.">
        <title>The genome sequence of the outbreeding globe artichoke constructed de novo incorporating a phase-aware low-pass sequencing strategy of F1 progeny.</title>
        <authorList>
            <person name="Scaglione D."/>
            <person name="Reyes-Chin-Wo S."/>
            <person name="Acquadro A."/>
            <person name="Froenicke L."/>
            <person name="Portis E."/>
            <person name="Beitel C."/>
            <person name="Tirone M."/>
            <person name="Mauro R."/>
            <person name="Lo Monaco A."/>
            <person name="Mauromicale G."/>
            <person name="Faccioli P."/>
            <person name="Cattivelli L."/>
            <person name="Rieseberg L."/>
            <person name="Michelmore R."/>
            <person name="Lanteri S."/>
        </authorList>
    </citation>
    <scope>NUCLEOTIDE SEQUENCE [LARGE SCALE GENOMIC DNA]</scope>
    <source>
        <strain evidence="1">2C</strain>
    </source>
</reference>
<dbReference type="AlphaFoldDB" id="A0A103YGM1"/>
<accession>A0A103YGM1</accession>
<keyword evidence="2" id="KW-1185">Reference proteome</keyword>